<organism evidence="3 4">
    <name type="scientific">Asticcacaulis taihuensis</name>
    <dbReference type="NCBI Taxonomy" id="260084"/>
    <lineage>
        <taxon>Bacteria</taxon>
        <taxon>Pseudomonadati</taxon>
        <taxon>Pseudomonadota</taxon>
        <taxon>Alphaproteobacteria</taxon>
        <taxon>Caulobacterales</taxon>
        <taxon>Caulobacteraceae</taxon>
        <taxon>Asticcacaulis</taxon>
    </lineage>
</organism>
<dbReference type="InterPro" id="IPR039743">
    <property type="entry name" value="6GAL/EXGAL"/>
</dbReference>
<dbReference type="EMBL" id="FMTS01000004">
    <property type="protein sequence ID" value="SCW68283.1"/>
    <property type="molecule type" value="Genomic_DNA"/>
</dbReference>
<accession>A0A1G4SGJ2</accession>
<sequence length="505" mass="55994">MPRGIRSEVRGWVYGLASLLVAMLGPLPAVAAAPSVTSQAVTVSIVPRWTEPGKPFEGWGTALAWFANVTGKLPSAQREQLADLLYGPDGLKFNIARYNIGGGNAPETEPYLRLGAGIPGFWRRPAGATGTDWWNPDEASQWDWSADAGQRWWLDAIRVRLPAREQIFEAFSNSPPYFMTVSGRVSGNASGLDDNLRPGYEDKFTDYLVRVTLELEKRHHIHFRTLSPVNEPNTPYWYAANTQEGAHWSPARQSLILKAVRKALRAQKSDTQISGIDETNAQTFVQDWAGLDDAARATIDQINAHSYDTTGKTAVRDIARMTGKRLWMSEVDLSPPNVTQDFDDMRPAIALGEQIVSDINRMQPVAWVLWQAVERQTMEPGEGSNWGLIKMDYTNPTDPKINITSKYGAMANFSRYIRPGDRFLPVDDTDTVVAVRPDGQSFVVVHVNPGLYERRLDIDFPGLKAGYRVTRIVTDQTHRAVLAGGTEGLLAPPLSVTTFIVTARS</sequence>
<keyword evidence="4" id="KW-1185">Reference proteome</keyword>
<evidence type="ECO:0000256" key="1">
    <source>
        <dbReference type="SAM" id="SignalP"/>
    </source>
</evidence>
<evidence type="ECO:0000313" key="4">
    <source>
        <dbReference type="Proteomes" id="UP000199150"/>
    </source>
</evidence>
<dbReference type="SUPFAM" id="SSF51445">
    <property type="entry name" value="(Trans)glycosidases"/>
    <property type="match status" value="1"/>
</dbReference>
<feature type="chain" id="PRO_5011562478" evidence="1">
    <location>
        <begin position="32"/>
        <end position="505"/>
    </location>
</feature>
<dbReference type="AlphaFoldDB" id="A0A1G4SGJ2"/>
<dbReference type="STRING" id="260084.SAMN02927928_2680"/>
<feature type="signal peptide" evidence="1">
    <location>
        <begin position="1"/>
        <end position="31"/>
    </location>
</feature>
<reference evidence="4" key="1">
    <citation type="submission" date="2016-10" db="EMBL/GenBank/DDBJ databases">
        <authorList>
            <person name="Varghese N."/>
            <person name="Submissions S."/>
        </authorList>
    </citation>
    <scope>NUCLEOTIDE SEQUENCE [LARGE SCALE GENOMIC DNA]</scope>
    <source>
        <strain evidence="4">CGMCC 1.3431</strain>
    </source>
</reference>
<dbReference type="Gene3D" id="2.60.40.1180">
    <property type="entry name" value="Golgi alpha-mannosidase II"/>
    <property type="match status" value="1"/>
</dbReference>
<dbReference type="Pfam" id="PF14587">
    <property type="entry name" value="Glyco_hydr_30_2"/>
    <property type="match status" value="1"/>
</dbReference>
<dbReference type="PANTHER" id="PTHR42767">
    <property type="entry name" value="ENDO-BETA-1,6-GALACTANASE"/>
    <property type="match status" value="1"/>
</dbReference>
<dbReference type="InterPro" id="IPR013780">
    <property type="entry name" value="Glyco_hydro_b"/>
</dbReference>
<dbReference type="RefSeq" id="WP_220083735.1">
    <property type="nucleotide sequence ID" value="NZ_CBCRYE010000002.1"/>
</dbReference>
<proteinExistence type="predicted"/>
<evidence type="ECO:0000313" key="3">
    <source>
        <dbReference type="EMBL" id="SCW68283.1"/>
    </source>
</evidence>
<evidence type="ECO:0000259" key="2">
    <source>
        <dbReference type="Pfam" id="PF14587"/>
    </source>
</evidence>
<feature type="domain" description="Endo-beta-1,6-galactanase-like" evidence="2">
    <location>
        <begin position="52"/>
        <end position="287"/>
    </location>
</feature>
<keyword evidence="3" id="KW-0378">Hydrolase</keyword>
<dbReference type="Proteomes" id="UP000199150">
    <property type="component" value="Unassembled WGS sequence"/>
</dbReference>
<protein>
    <submittedName>
        <fullName evidence="3">O-Glycosyl hydrolase family 30</fullName>
    </submittedName>
</protein>
<name>A0A1G4SGJ2_9CAUL</name>
<keyword evidence="1" id="KW-0732">Signal</keyword>
<dbReference type="InterPro" id="IPR039514">
    <property type="entry name" value="6GAL-like"/>
</dbReference>
<dbReference type="PANTHER" id="PTHR42767:SF1">
    <property type="entry name" value="ENDO-BETA-1,6-GALACTANASE-LIKE DOMAIN-CONTAINING PROTEIN"/>
    <property type="match status" value="1"/>
</dbReference>
<gene>
    <name evidence="3" type="ORF">SAMN02927928_2680</name>
</gene>
<dbReference type="Gene3D" id="3.20.20.80">
    <property type="entry name" value="Glycosidases"/>
    <property type="match status" value="1"/>
</dbReference>
<dbReference type="InterPro" id="IPR017853">
    <property type="entry name" value="GH"/>
</dbReference>
<dbReference type="GO" id="GO:0004553">
    <property type="term" value="F:hydrolase activity, hydrolyzing O-glycosyl compounds"/>
    <property type="evidence" value="ECO:0007669"/>
    <property type="project" value="InterPro"/>
</dbReference>